<protein>
    <submittedName>
        <fullName evidence="1">Uncharacterized protein</fullName>
    </submittedName>
</protein>
<name>A0A0S4JI08_BODSA</name>
<organism evidence="1 2">
    <name type="scientific">Bodo saltans</name>
    <name type="common">Flagellated protozoan</name>
    <dbReference type="NCBI Taxonomy" id="75058"/>
    <lineage>
        <taxon>Eukaryota</taxon>
        <taxon>Discoba</taxon>
        <taxon>Euglenozoa</taxon>
        <taxon>Kinetoplastea</taxon>
        <taxon>Metakinetoplastina</taxon>
        <taxon>Eubodonida</taxon>
        <taxon>Bodonidae</taxon>
        <taxon>Bodo</taxon>
    </lineage>
</organism>
<dbReference type="VEuPathDB" id="TriTrypDB:BSAL_23390"/>
<evidence type="ECO:0000313" key="2">
    <source>
        <dbReference type="Proteomes" id="UP000051952"/>
    </source>
</evidence>
<dbReference type="Proteomes" id="UP000051952">
    <property type="component" value="Unassembled WGS sequence"/>
</dbReference>
<dbReference type="EMBL" id="CYKH01001770">
    <property type="protein sequence ID" value="CUG89783.1"/>
    <property type="molecule type" value="Genomic_DNA"/>
</dbReference>
<evidence type="ECO:0000313" key="1">
    <source>
        <dbReference type="EMBL" id="CUG89783.1"/>
    </source>
</evidence>
<sequence length="368" mass="39646">MTPEATPAERLASAPTAAIPQGYFVDKGRTVPPRVACQGEGLVSICAVVEGGVLWEESCEAVFGAFDPNNRAQLSPSTTDKNALIRSCPYVLANALLSKTSTAGGGGDGAHPLAQWLEGYDLLQRVLLHRTRRQLRFDTDDERSSAVECLGQLAFPYHNAAPLLSASHILASTPHKRWIEAGGAAMTVPVGVASMLVKGLERVAQALPDDERCSASTHEAGYLMYIGQHRRLLLCKGVPGPSPMLSRKESPWCAFGVFPYACTASQVRLKDAANCTLQVFCDANTPTIKVRCIATEALQRGSQIRIFCPRNGLIEDGSPCLLDSDALQPGSLLQLIRAQVLENTKPWRAQVDGQLSVIDAKLRAMLKQ</sequence>
<gene>
    <name evidence="1" type="ORF">BSAL_23390</name>
</gene>
<proteinExistence type="predicted"/>
<accession>A0A0S4JI08</accession>
<dbReference type="AlphaFoldDB" id="A0A0S4JI08"/>
<keyword evidence="2" id="KW-1185">Reference proteome</keyword>
<reference evidence="2" key="1">
    <citation type="submission" date="2015-09" db="EMBL/GenBank/DDBJ databases">
        <authorList>
            <consortium name="Pathogen Informatics"/>
        </authorList>
    </citation>
    <scope>NUCLEOTIDE SEQUENCE [LARGE SCALE GENOMIC DNA]</scope>
    <source>
        <strain evidence="2">Lake Konstanz</strain>
    </source>
</reference>